<dbReference type="GO" id="GO:0090729">
    <property type="term" value="F:toxin activity"/>
    <property type="evidence" value="ECO:0007669"/>
    <property type="project" value="UniProtKB-KW"/>
</dbReference>
<evidence type="ECO:0000256" key="5">
    <source>
        <dbReference type="ARBA" id="ARBA00022842"/>
    </source>
</evidence>
<dbReference type="InterPro" id="IPR022907">
    <property type="entry name" value="VapC_family"/>
</dbReference>
<dbReference type="GO" id="GO:0016787">
    <property type="term" value="F:hydrolase activity"/>
    <property type="evidence" value="ECO:0007669"/>
    <property type="project" value="UniProtKB-KW"/>
</dbReference>
<dbReference type="Proteomes" id="UP000003250">
    <property type="component" value="Unassembled WGS sequence"/>
</dbReference>
<evidence type="ECO:0000259" key="7">
    <source>
        <dbReference type="Pfam" id="PF01850"/>
    </source>
</evidence>
<keyword evidence="1 6" id="KW-1277">Toxin-antitoxin system</keyword>
<dbReference type="InterPro" id="IPR051619">
    <property type="entry name" value="TypeII_TA_RNase_PINc/VapC"/>
</dbReference>
<gene>
    <name evidence="6" type="primary">vapC</name>
    <name evidence="8" type="ORF">MAXJ12_21254</name>
</gene>
<dbReference type="CDD" id="cd09873">
    <property type="entry name" value="PIN_Pae0151-like"/>
    <property type="match status" value="1"/>
</dbReference>
<keyword evidence="3 6" id="KW-0479">Metal-binding</keyword>
<keyword evidence="2 6" id="KW-0540">Nuclease</keyword>
<dbReference type="EMBL" id="AHAM01000174">
    <property type="protein sequence ID" value="EHK55204.1"/>
    <property type="molecule type" value="Genomic_DNA"/>
</dbReference>
<feature type="binding site" evidence="6">
    <location>
        <position position="94"/>
    </location>
    <ligand>
        <name>Mg(2+)</name>
        <dbReference type="ChEBI" id="CHEBI:18420"/>
    </ligand>
</feature>
<evidence type="ECO:0000313" key="8">
    <source>
        <dbReference type="EMBL" id="EHK55204.1"/>
    </source>
</evidence>
<proteinExistence type="inferred from homology"/>
<name>H0HVP3_9HYPH</name>
<comment type="similarity">
    <text evidence="6">Belongs to the PINc/VapC protein family.</text>
</comment>
<sequence>MIIDASAAVPWLIATPFTRAARRLKFQPGRAPSLILIETTNSLLKYFRVGQITEADIDFAIKSLSAALDEIVDNGALLHAATKIAATNGHKIYDCLYIALALERHEPLATADKRLASLARSLNIETQLIGPEP</sequence>
<evidence type="ECO:0000256" key="3">
    <source>
        <dbReference type="ARBA" id="ARBA00022723"/>
    </source>
</evidence>
<evidence type="ECO:0000256" key="6">
    <source>
        <dbReference type="HAMAP-Rule" id="MF_00265"/>
    </source>
</evidence>
<keyword evidence="6" id="KW-0800">Toxin</keyword>
<feature type="binding site" evidence="6">
    <location>
        <position position="4"/>
    </location>
    <ligand>
        <name>Mg(2+)</name>
        <dbReference type="ChEBI" id="CHEBI:18420"/>
    </ligand>
</feature>
<dbReference type="InterPro" id="IPR002716">
    <property type="entry name" value="PIN_dom"/>
</dbReference>
<evidence type="ECO:0000313" key="9">
    <source>
        <dbReference type="Proteomes" id="UP000003250"/>
    </source>
</evidence>
<accession>H0HVP3</accession>
<feature type="domain" description="PIN" evidence="7">
    <location>
        <begin position="1"/>
        <end position="119"/>
    </location>
</feature>
<dbReference type="SUPFAM" id="SSF88723">
    <property type="entry name" value="PIN domain-like"/>
    <property type="match status" value="1"/>
</dbReference>
<dbReference type="GO" id="GO:0000287">
    <property type="term" value="F:magnesium ion binding"/>
    <property type="evidence" value="ECO:0007669"/>
    <property type="project" value="UniProtKB-UniRule"/>
</dbReference>
<dbReference type="Gene3D" id="3.40.50.1010">
    <property type="entry name" value="5'-nuclease"/>
    <property type="match status" value="1"/>
</dbReference>
<keyword evidence="9" id="KW-1185">Reference proteome</keyword>
<dbReference type="InterPro" id="IPR029060">
    <property type="entry name" value="PIN-like_dom_sf"/>
</dbReference>
<dbReference type="GO" id="GO:0004540">
    <property type="term" value="F:RNA nuclease activity"/>
    <property type="evidence" value="ECO:0007669"/>
    <property type="project" value="InterPro"/>
</dbReference>
<dbReference type="RefSeq" id="WP_008837851.1">
    <property type="nucleotide sequence ID" value="NZ_AHAM01000174.1"/>
</dbReference>
<dbReference type="EC" id="3.1.-.-" evidence="6"/>
<protein>
    <recommendedName>
        <fullName evidence="6">Ribonuclease VapC</fullName>
        <shortName evidence="6">RNase VapC</shortName>
        <ecNumber evidence="6">3.1.-.-</ecNumber>
    </recommendedName>
    <alternativeName>
        <fullName evidence="6">Toxin VapC</fullName>
    </alternativeName>
</protein>
<reference evidence="8 9" key="1">
    <citation type="journal article" date="2012" name="J. Bacteriol.">
        <title>Draft Genome Sequence of Mesorhizobium alhagi CCNWXJ12-2T, a Novel Salt-Resistant Species Isolated from the Desert of Northwestern China.</title>
        <authorList>
            <person name="Zhou M."/>
            <person name="Chen W."/>
            <person name="Chen H."/>
            <person name="Wei G."/>
        </authorList>
    </citation>
    <scope>NUCLEOTIDE SEQUENCE [LARGE SCALE GENOMIC DNA]</scope>
    <source>
        <strain evidence="8 9">CCNWXJ12-2</strain>
    </source>
</reference>
<comment type="function">
    <text evidence="6">Toxic component of a toxin-antitoxin (TA) system. An RNase.</text>
</comment>
<dbReference type="InterPro" id="IPR044153">
    <property type="entry name" value="PIN_Pae0151-like"/>
</dbReference>
<dbReference type="Pfam" id="PF01850">
    <property type="entry name" value="PIN"/>
    <property type="match status" value="1"/>
</dbReference>
<dbReference type="PATRIC" id="fig|1107882.3.peg.4151"/>
<dbReference type="PANTHER" id="PTHR35901:SF1">
    <property type="entry name" value="EXONUCLEASE VAPC9"/>
    <property type="match status" value="1"/>
</dbReference>
<dbReference type="HAMAP" id="MF_00265">
    <property type="entry name" value="VapC_Nob1"/>
    <property type="match status" value="1"/>
</dbReference>
<dbReference type="OrthoDB" id="1524147at2"/>
<evidence type="ECO:0000256" key="2">
    <source>
        <dbReference type="ARBA" id="ARBA00022722"/>
    </source>
</evidence>
<evidence type="ECO:0000256" key="1">
    <source>
        <dbReference type="ARBA" id="ARBA00022649"/>
    </source>
</evidence>
<comment type="cofactor">
    <cofactor evidence="6">
        <name>Mg(2+)</name>
        <dbReference type="ChEBI" id="CHEBI:18420"/>
    </cofactor>
</comment>
<dbReference type="PANTHER" id="PTHR35901">
    <property type="entry name" value="RIBONUCLEASE VAPC3"/>
    <property type="match status" value="1"/>
</dbReference>
<organism evidence="8 9">
    <name type="scientific">Mesorhizobium alhagi CCNWXJ12-2</name>
    <dbReference type="NCBI Taxonomy" id="1107882"/>
    <lineage>
        <taxon>Bacteria</taxon>
        <taxon>Pseudomonadati</taxon>
        <taxon>Pseudomonadota</taxon>
        <taxon>Alphaproteobacteria</taxon>
        <taxon>Hyphomicrobiales</taxon>
        <taxon>Phyllobacteriaceae</taxon>
        <taxon>Allomesorhizobium</taxon>
    </lineage>
</organism>
<keyword evidence="4 6" id="KW-0378">Hydrolase</keyword>
<dbReference type="AlphaFoldDB" id="H0HVP3"/>
<keyword evidence="5 6" id="KW-0460">Magnesium</keyword>
<evidence type="ECO:0000256" key="4">
    <source>
        <dbReference type="ARBA" id="ARBA00022801"/>
    </source>
</evidence>